<evidence type="ECO:0000256" key="7">
    <source>
        <dbReference type="SAM" id="MobiDB-lite"/>
    </source>
</evidence>
<feature type="transmembrane region" description="Helical" evidence="8">
    <location>
        <begin position="316"/>
        <end position="338"/>
    </location>
</feature>
<feature type="region of interest" description="Disordered" evidence="7">
    <location>
        <begin position="1561"/>
        <end position="1580"/>
    </location>
</feature>
<feature type="transmembrane region" description="Helical" evidence="8">
    <location>
        <begin position="269"/>
        <end position="290"/>
    </location>
</feature>
<reference evidence="11" key="1">
    <citation type="submission" date="2017-01" db="EMBL/GenBank/DDBJ databases">
        <title>Comparative genomics of anhydrobiosis in the tardigrade Hypsibius dujardini.</title>
        <authorList>
            <person name="Yoshida Y."/>
            <person name="Koutsovoulos G."/>
            <person name="Laetsch D."/>
            <person name="Stevens L."/>
            <person name="Kumar S."/>
            <person name="Horikawa D."/>
            <person name="Ishino K."/>
            <person name="Komine S."/>
            <person name="Tomita M."/>
            <person name="Blaxter M."/>
            <person name="Arakawa K."/>
        </authorList>
    </citation>
    <scope>NUCLEOTIDE SEQUENCE [LARGE SCALE GENOMIC DNA]</scope>
    <source>
        <strain evidence="11">Z151</strain>
    </source>
</reference>
<evidence type="ECO:0000313" key="11">
    <source>
        <dbReference type="Proteomes" id="UP000192578"/>
    </source>
</evidence>
<feature type="region of interest" description="Disordered" evidence="7">
    <location>
        <begin position="1191"/>
        <end position="1210"/>
    </location>
</feature>
<evidence type="ECO:0000256" key="5">
    <source>
        <dbReference type="ARBA" id="ARBA00022989"/>
    </source>
</evidence>
<feature type="transmembrane region" description="Helical" evidence="8">
    <location>
        <begin position="147"/>
        <end position="172"/>
    </location>
</feature>
<feature type="compositionally biased region" description="Basic residues" evidence="7">
    <location>
        <begin position="1522"/>
        <end position="1539"/>
    </location>
</feature>
<accession>A0A1W0X5W2</accession>
<evidence type="ECO:0000256" key="4">
    <source>
        <dbReference type="ARBA" id="ARBA00022692"/>
    </source>
</evidence>
<comment type="caution">
    <text evidence="10">The sequence shown here is derived from an EMBL/GenBank/DDBJ whole genome shotgun (WGS) entry which is preliminary data.</text>
</comment>
<feature type="region of interest" description="Disordered" evidence="7">
    <location>
        <begin position="1521"/>
        <end position="1549"/>
    </location>
</feature>
<feature type="domain" description="Chitin synthase chs-1/2 N-terminal putative transporter" evidence="9">
    <location>
        <begin position="52"/>
        <end position="318"/>
    </location>
</feature>
<sequence>MAPVKRRGCCEKGHTWHRSMHEDEDNNHEEDGREDGRSSRLLVFHVIVKAIASVVAFLLMLCGCVVGKASLLLMLANMIPNLPLHPTTNFSLDTLANNNAEPPAIVSAKTSAGWYWIVLFVLVIPEIFIFAQAFRKVLTHRLPKPQLAYSLAVVSMEVLHATGLAMLMFLILPRLDSLVASTLFAALIFVPSILKTLFWTAKAPPTPTPLGEREPETGCLAQFKAKARKLEPTACLDVLVVLLQLAGFVYLPVMLLPYVQTTDVSDSTIVFYTVSMACILTSCIWWENFVSKQSALKLFQALYVLRKRNHTSRAKIQLALFPLKLLLLSLFMVLFYWVNRFTQSPEKPLSDVMADLGQGLVQLFQTTENTAKTTPNIDNVGLTEDNTLIPYSISVASVGVQAHDYWVLLILQLVSSLVVIKVGVIACQTLMQRAAFSLPLVLSFPVLLLIVGVLTHVPDGPASLHYYYKADTAYPSFKTMEHFDHWSDPLTRSYLFVATVWWVCWLWIARHIWTNKNKVRLAMPDAIFALPVYNGGLTEQHLICSRRCSDKIREVTVCSSLPACLERLESTRQTHPAMVYACVTMWHESKNEMRKLIGSLVGLDEKQAKEMVQTNPGGGFADDCISDGYGLECHVFFDDAFDAEAKEATENARVELTKLYSRATTRLLENDCTCPELSTDTVVEEKEPPVGPRHKSNILAHLVENTIKVMVETANQPDRLQPTCPSHGRSRTKVEFINSYVKQFWSLLLRTQNDGIEANEYAYLDSPFVDVQEVVVPYGACYIWKFKNGTPLYLHLKDTKKVKRRKRWSQVMYLHYIETVLLQYENSCHNGLSEKCQKIRDNWERERRAANTFVLALDGDMEFKPSSVQLLLDFMKRDSALGAVCGRVHPTGGGPVVWYQQFEYATSQWLQKTTEQVLGSVLCSPGCFSLYRADALVHHKVIGKYSRKPEEAMECLKYDQGEDRWLCTLMLKAGYRIRYCALAFAKTNAPVGFDELFNQRRRWISSSTANLIEILQDSRKLIKRNEHISYLYIMYQMVQLVSTVLSPGMTILMLDQSLSIAFCIGNMYALTLAVAPILIFTAVCLKAPEKVQLLVAQVLSIAYAILMVAELVGLFLQFTSTERFTSPTAALVILILAIFLATALLHPRSFPAYFHGSLYFFWLPAMYILLPIYSLCSLDNLSWGTREDRTVKSKERDHLPTESAGDQQQPGWTCSLGSGLRCVCCQPQSETVSNTSSNSSSRGNTSENLRMMLHQNGQILTELKSLRNIPSPLTRSTKSSTKERSGSPDSLNRGAQRVLLGDSFSLNRPTYSSMLQEQEYNRVDETLQQATLHRLPPQIDSLWTDLLRGRLRPDTPHTPSRSAVRLKAKLRELRDRAVLMFFAINGLVVALVYLLQNNSELYITLPWPWGGSGASLTGSIDSRNKFALDLDESLLDSLPAPTVAPPATVAAGPNNASCISRRSFLKYDPLNKSVQVEPVGVLFISVYVFILVIQFLCMLIHRIITFSHLLASTDYSMALNDRRRRRQKKQAEFKKRKSKAAIGEPPNDHCDCHRFTRDDAGTIDEGKTDGTINGTEDRNWPPSVNELMEEEAEIQVKKPSAVMYKSSNSLPVGMGNGYSPLRMFQDEPTVQFEDHDGMVGSLPDRMRDKRQSVSPAFSDAETVVPMPEERPRKHLSRQEQVVMLKSQPFASV</sequence>
<dbReference type="InterPro" id="IPR004835">
    <property type="entry name" value="Chitin_synth"/>
</dbReference>
<organism evidence="10 11">
    <name type="scientific">Hypsibius exemplaris</name>
    <name type="common">Freshwater tardigrade</name>
    <dbReference type="NCBI Taxonomy" id="2072580"/>
    <lineage>
        <taxon>Eukaryota</taxon>
        <taxon>Metazoa</taxon>
        <taxon>Ecdysozoa</taxon>
        <taxon>Tardigrada</taxon>
        <taxon>Eutardigrada</taxon>
        <taxon>Parachela</taxon>
        <taxon>Hypsibioidea</taxon>
        <taxon>Hypsibiidae</taxon>
        <taxon>Hypsibius</taxon>
    </lineage>
</organism>
<feature type="transmembrane region" description="Helical" evidence="8">
    <location>
        <begin position="493"/>
        <end position="513"/>
    </location>
</feature>
<evidence type="ECO:0000259" key="9">
    <source>
        <dbReference type="Pfam" id="PF23000"/>
    </source>
</evidence>
<dbReference type="Pfam" id="PF23000">
    <property type="entry name" value="ChitinSynthase_IV_N"/>
    <property type="match status" value="1"/>
</dbReference>
<feature type="transmembrane region" description="Helical" evidence="8">
    <location>
        <begin position="1058"/>
        <end position="1082"/>
    </location>
</feature>
<keyword evidence="6 8" id="KW-0472">Membrane</keyword>
<feature type="transmembrane region" description="Helical" evidence="8">
    <location>
        <begin position="1158"/>
        <end position="1176"/>
    </location>
</feature>
<feature type="transmembrane region" description="Helical" evidence="8">
    <location>
        <begin position="178"/>
        <end position="198"/>
    </location>
</feature>
<dbReference type="PANTHER" id="PTHR22914">
    <property type="entry name" value="CHITIN SYNTHASE"/>
    <property type="match status" value="1"/>
</dbReference>
<keyword evidence="3" id="KW-0808">Transferase</keyword>
<evidence type="ECO:0000256" key="1">
    <source>
        <dbReference type="ARBA" id="ARBA00004141"/>
    </source>
</evidence>
<feature type="transmembrane region" description="Helical" evidence="8">
    <location>
        <begin position="42"/>
        <end position="75"/>
    </location>
</feature>
<dbReference type="Proteomes" id="UP000192578">
    <property type="component" value="Unassembled WGS sequence"/>
</dbReference>
<feature type="transmembrane region" description="Helical" evidence="8">
    <location>
        <begin position="1377"/>
        <end position="1395"/>
    </location>
</feature>
<gene>
    <name evidence="10" type="ORF">BV898_03320</name>
</gene>
<evidence type="ECO:0000256" key="2">
    <source>
        <dbReference type="ARBA" id="ARBA00012543"/>
    </source>
</evidence>
<feature type="transmembrane region" description="Helical" evidence="8">
    <location>
        <begin position="1128"/>
        <end position="1146"/>
    </location>
</feature>
<dbReference type="GO" id="GO:0071944">
    <property type="term" value="C:cell periphery"/>
    <property type="evidence" value="ECO:0007669"/>
    <property type="project" value="TreeGrafter"/>
</dbReference>
<dbReference type="EC" id="2.4.1.16" evidence="2"/>
<feature type="transmembrane region" description="Helical" evidence="8">
    <location>
        <begin position="1094"/>
        <end position="1116"/>
    </location>
</feature>
<dbReference type="Pfam" id="PF03142">
    <property type="entry name" value="Chitin_synth_2"/>
    <property type="match status" value="1"/>
</dbReference>
<comment type="subcellular location">
    <subcellularLocation>
        <location evidence="1">Membrane</location>
        <topology evidence="1">Multi-pass membrane protein</topology>
    </subcellularLocation>
</comment>
<feature type="region of interest" description="Disordered" evidence="7">
    <location>
        <begin position="1649"/>
        <end position="1677"/>
    </location>
</feature>
<evidence type="ECO:0000313" key="10">
    <source>
        <dbReference type="EMBL" id="OQV22889.1"/>
    </source>
</evidence>
<dbReference type="GO" id="GO:0004100">
    <property type="term" value="F:chitin synthase activity"/>
    <property type="evidence" value="ECO:0007669"/>
    <property type="project" value="UniProtKB-EC"/>
</dbReference>
<feature type="region of interest" description="Disordered" evidence="7">
    <location>
        <begin position="1264"/>
        <end position="1294"/>
    </location>
</feature>
<feature type="transmembrane region" description="Helical" evidence="8">
    <location>
        <begin position="113"/>
        <end position="135"/>
    </location>
</feature>
<feature type="transmembrane region" description="Helical" evidence="8">
    <location>
        <begin position="1479"/>
        <end position="1500"/>
    </location>
</feature>
<name>A0A1W0X5W2_HYPEX</name>
<dbReference type="InterPro" id="IPR029044">
    <property type="entry name" value="Nucleotide-diphossugar_trans"/>
</dbReference>
<feature type="transmembrane region" description="Helical" evidence="8">
    <location>
        <begin position="234"/>
        <end position="257"/>
    </location>
</feature>
<keyword evidence="3" id="KW-0328">Glycosyltransferase</keyword>
<feature type="transmembrane region" description="Helical" evidence="8">
    <location>
        <begin position="405"/>
        <end position="424"/>
    </location>
</feature>
<proteinExistence type="predicted"/>
<dbReference type="PANTHER" id="PTHR22914:SF42">
    <property type="entry name" value="CHITIN SYNTHASE"/>
    <property type="match status" value="1"/>
</dbReference>
<dbReference type="GO" id="GO:0016020">
    <property type="term" value="C:membrane"/>
    <property type="evidence" value="ECO:0007669"/>
    <property type="project" value="UniProtKB-SubCell"/>
</dbReference>
<dbReference type="OrthoDB" id="370884at2759"/>
<evidence type="ECO:0000256" key="8">
    <source>
        <dbReference type="SAM" id="Phobius"/>
    </source>
</evidence>
<feature type="transmembrane region" description="Helical" evidence="8">
    <location>
        <begin position="436"/>
        <end position="457"/>
    </location>
</feature>
<keyword evidence="5 8" id="KW-1133">Transmembrane helix</keyword>
<dbReference type="EMBL" id="MTYJ01000015">
    <property type="protein sequence ID" value="OQV22889.1"/>
    <property type="molecule type" value="Genomic_DNA"/>
</dbReference>
<evidence type="ECO:0000256" key="6">
    <source>
        <dbReference type="ARBA" id="ARBA00023136"/>
    </source>
</evidence>
<keyword evidence="11" id="KW-1185">Reference proteome</keyword>
<protein>
    <recommendedName>
        <fullName evidence="2">chitin synthase</fullName>
        <ecNumber evidence="2">2.4.1.16</ecNumber>
    </recommendedName>
</protein>
<keyword evidence="4 8" id="KW-0812">Transmembrane</keyword>
<dbReference type="SUPFAM" id="SSF53448">
    <property type="entry name" value="Nucleotide-diphospho-sugar transferases"/>
    <property type="match status" value="1"/>
</dbReference>
<dbReference type="InterPro" id="IPR055120">
    <property type="entry name" value="Chs-1/2_IV_N"/>
</dbReference>
<dbReference type="GO" id="GO:0006031">
    <property type="term" value="P:chitin biosynthetic process"/>
    <property type="evidence" value="ECO:0007669"/>
    <property type="project" value="TreeGrafter"/>
</dbReference>
<dbReference type="Gene3D" id="3.90.550.10">
    <property type="entry name" value="Spore Coat Polysaccharide Biosynthesis Protein SpsA, Chain A"/>
    <property type="match status" value="1"/>
</dbReference>
<feature type="compositionally biased region" description="Basic and acidic residues" evidence="7">
    <location>
        <begin position="1191"/>
        <end position="1200"/>
    </location>
</feature>
<evidence type="ECO:0000256" key="3">
    <source>
        <dbReference type="ARBA" id="ARBA00022676"/>
    </source>
</evidence>